<comment type="caution">
    <text evidence="1">The sequence shown here is derived from an EMBL/GenBank/DDBJ whole genome shotgun (WGS) entry which is preliminary data.</text>
</comment>
<name>A0A0P8DUU8_9EURY</name>
<accession>A0A0P8DUU8</accession>
<evidence type="ECO:0000313" key="2">
    <source>
        <dbReference type="Proteomes" id="UP000050360"/>
    </source>
</evidence>
<reference evidence="1 2" key="1">
    <citation type="submission" date="2015-09" db="EMBL/GenBank/DDBJ databases">
        <title>A metagenomics-based metabolic model of nitrate-dependent anaerobic oxidation of methane by Methanoperedens-like archaea.</title>
        <authorList>
            <person name="Arshad A."/>
            <person name="Speth D.R."/>
            <person name="De Graaf R.M."/>
            <person name="Op Den Camp H.J."/>
            <person name="Jetten M.S."/>
            <person name="Welte C.U."/>
        </authorList>
    </citation>
    <scope>NUCLEOTIDE SEQUENCE [LARGE SCALE GENOMIC DNA]</scope>
</reference>
<organism evidence="1 2">
    <name type="scientific">Candidatus Methanoperedens nitratireducens</name>
    <dbReference type="NCBI Taxonomy" id="1392998"/>
    <lineage>
        <taxon>Archaea</taxon>
        <taxon>Methanobacteriati</taxon>
        <taxon>Methanobacteriota</taxon>
        <taxon>Stenosarchaea group</taxon>
        <taxon>Methanomicrobia</taxon>
        <taxon>Methanosarcinales</taxon>
        <taxon>ANME-2 cluster</taxon>
        <taxon>Candidatus Methanoperedentaceae</taxon>
        <taxon>Candidatus Methanoperedens</taxon>
    </lineage>
</organism>
<gene>
    <name evidence="1" type="ORF">MPEBLZ_04238</name>
</gene>
<dbReference type="Proteomes" id="UP000050360">
    <property type="component" value="Unassembled WGS sequence"/>
</dbReference>
<dbReference type="AlphaFoldDB" id="A0A0P8DUU8"/>
<proteinExistence type="predicted"/>
<protein>
    <submittedName>
        <fullName evidence="1">Uncharacterized protein</fullName>
    </submittedName>
</protein>
<dbReference type="EMBL" id="LKCM01000410">
    <property type="protein sequence ID" value="KPQ41215.1"/>
    <property type="molecule type" value="Genomic_DNA"/>
</dbReference>
<evidence type="ECO:0000313" key="1">
    <source>
        <dbReference type="EMBL" id="KPQ41215.1"/>
    </source>
</evidence>
<sequence length="77" mass="9174">MKKDSLQYILMVLTRNLELHATSEQVTKFKKKHCGVRWGRSLEKDLLDYARNAYNLKRWIENVVTFMVENNISISTR</sequence>